<accession>A0A9P7KHK1</accession>
<dbReference type="EMBL" id="JABCKI010000667">
    <property type="protein sequence ID" value="KAG5649859.1"/>
    <property type="molecule type" value="Genomic_DNA"/>
</dbReference>
<dbReference type="AlphaFoldDB" id="A0A9P7KHK1"/>
<dbReference type="InterPro" id="IPR012337">
    <property type="entry name" value="RNaseH-like_sf"/>
</dbReference>
<reference evidence="1" key="1">
    <citation type="submission" date="2021-02" db="EMBL/GenBank/DDBJ databases">
        <authorList>
            <person name="Nieuwenhuis M."/>
            <person name="Van De Peppel L.J.J."/>
        </authorList>
    </citation>
    <scope>NUCLEOTIDE SEQUENCE</scope>
    <source>
        <strain evidence="1">D49</strain>
    </source>
</reference>
<evidence type="ECO:0000313" key="2">
    <source>
        <dbReference type="Proteomes" id="UP000717328"/>
    </source>
</evidence>
<dbReference type="OrthoDB" id="2423954at2759"/>
<organism evidence="1 2">
    <name type="scientific">Sphagnurus paluster</name>
    <dbReference type="NCBI Taxonomy" id="117069"/>
    <lineage>
        <taxon>Eukaryota</taxon>
        <taxon>Fungi</taxon>
        <taxon>Dikarya</taxon>
        <taxon>Basidiomycota</taxon>
        <taxon>Agaricomycotina</taxon>
        <taxon>Agaricomycetes</taxon>
        <taxon>Agaricomycetidae</taxon>
        <taxon>Agaricales</taxon>
        <taxon>Tricholomatineae</taxon>
        <taxon>Lyophyllaceae</taxon>
        <taxon>Sphagnurus</taxon>
    </lineage>
</organism>
<dbReference type="Proteomes" id="UP000717328">
    <property type="component" value="Unassembled WGS sequence"/>
</dbReference>
<sequence>MKEHYTDGLVDTRAFGEFIDEDFVVERGLPTRALSTPVQGLNINGTPIDDADATVIKQLRGEYTVMASDVWKDESRDSINGVNISVSRKTYLIDLILATSHKKDGDSMRRAFEGMINNAEDVYQVVVVAFCCDNDGGSQGGRKDLFQLILGEYFTGNKEAAEVAEQATDLIGWVLNHGKVRSVFKETQAETSVPPGKGLAFLVANMTRWTTHFIAFDHLTNLKDSMRRTVISCKDDIISVQVGAEKNRQKRQKLEDNATAHCKLIDGPTRQLV</sequence>
<evidence type="ECO:0000313" key="1">
    <source>
        <dbReference type="EMBL" id="KAG5649859.1"/>
    </source>
</evidence>
<gene>
    <name evidence="1" type="ORF">H0H81_001743</name>
</gene>
<proteinExistence type="predicted"/>
<reference evidence="1" key="2">
    <citation type="submission" date="2021-10" db="EMBL/GenBank/DDBJ databases">
        <title>Phylogenomics reveals ancestral predisposition of the termite-cultivated fungus Termitomyces towards a domesticated lifestyle.</title>
        <authorList>
            <person name="Auxier B."/>
            <person name="Grum-Grzhimaylo A."/>
            <person name="Cardenas M.E."/>
            <person name="Lodge J.D."/>
            <person name="Laessoe T."/>
            <person name="Pedersen O."/>
            <person name="Smith M.E."/>
            <person name="Kuyper T.W."/>
            <person name="Franco-Molano E.A."/>
            <person name="Baroni T.J."/>
            <person name="Aanen D.K."/>
        </authorList>
    </citation>
    <scope>NUCLEOTIDE SEQUENCE</scope>
    <source>
        <strain evidence="1">D49</strain>
    </source>
</reference>
<keyword evidence="2" id="KW-1185">Reference proteome</keyword>
<dbReference type="SUPFAM" id="SSF53098">
    <property type="entry name" value="Ribonuclease H-like"/>
    <property type="match status" value="1"/>
</dbReference>
<comment type="caution">
    <text evidence="1">The sequence shown here is derived from an EMBL/GenBank/DDBJ whole genome shotgun (WGS) entry which is preliminary data.</text>
</comment>
<name>A0A9P7KHK1_9AGAR</name>
<protein>
    <submittedName>
        <fullName evidence="1">Uncharacterized protein</fullName>
    </submittedName>
</protein>